<dbReference type="InterPro" id="IPR006102">
    <property type="entry name" value="Ig-like_GH2"/>
</dbReference>
<dbReference type="SUPFAM" id="SSF51445">
    <property type="entry name" value="(Trans)glycosidases"/>
    <property type="match status" value="1"/>
</dbReference>
<keyword evidence="4 10" id="KW-0378">Hydrolase</keyword>
<dbReference type="Gene3D" id="3.20.20.80">
    <property type="entry name" value="Glycosidases"/>
    <property type="match status" value="1"/>
</dbReference>
<dbReference type="Proteomes" id="UP000564677">
    <property type="component" value="Unassembled WGS sequence"/>
</dbReference>
<dbReference type="Pfam" id="PF00703">
    <property type="entry name" value="Glyco_hydro_2"/>
    <property type="match status" value="1"/>
</dbReference>
<keyword evidence="11" id="KW-1185">Reference proteome</keyword>
<dbReference type="InterPro" id="IPR017853">
    <property type="entry name" value="GH"/>
</dbReference>
<dbReference type="InterPro" id="IPR008979">
    <property type="entry name" value="Galactose-bd-like_sf"/>
</dbReference>
<dbReference type="FunFam" id="3.20.20.80:FF:000050">
    <property type="entry name" value="Beta-mannosidase B"/>
    <property type="match status" value="1"/>
</dbReference>
<sequence length="817" mass="88583">MSEFVSAWRIRDFAPGEGGPAGAAHGQGAGWIPADAPGDTYRALIEAGRLADPYAGRNEAAAAWVRDREWWWHARIEIGGDDALVFEGLDTFADIHLDGVPIGSADNMFRSWRFDLSGHAPGTHDLGIRFHPTAAKVAGAPLPVWPVFTDRISRSRRTLMRKAQFGWGWDWGPDLPTIGIWKPARIEPRRAATLRSLNFTTRSIAGAAEVTVDLDLSGPVDVAVELLDPAGISVARASRHGSGPVAMTVPDPQLWWTAELGAQPLYTLVATIDGQAIRHRVGIRTIAIDQSPDPDEPGTSFFRFVLNGVPIFAKGANWVPASSFVGAIPDASYRDLLDRAVGANMNMIRVWGGGIYEHDIFYAECDRLGLLVWQDFMFACAPYPDDDPAFVENVRAEVVEQVSRLRHHACLALWCGNNENQGIQFFADHAAGTATPLAGLKFYDELIPGILADLDPATPYWPSSPWGGPSPNSMRGGDVHNWTVWHGIPLVPDTDAMGGNDSSPEGVAFTRYAEDMARFVSEFGIQGAPDIGTLERWMAPEDLVLGSQGFLDRIKDVADKASAMMAPVTGLPATLADYVDFTMLTQAEGLKFGIEHYRRRKPHCSGALIWQHNDCWPCVSWSLIDHDGVAKSAWYATRRAFAPVLASFRLDGDAAELWITNDGLAPVRDIAVIALARLAGGAEREERVPFEAAANGSACIWRGPAAHSAAHALTVRSAGGAFPANRTLLAPVKDLALAPDPGLRVRCEPMGAGLRIGIAAERYALAVRLRSDDPALRFSDNHFDLAGGEERIVTITRAGGGEIRSEAIRVSSWNGRN</sequence>
<evidence type="ECO:0000313" key="10">
    <source>
        <dbReference type="EMBL" id="NIJ66776.1"/>
    </source>
</evidence>
<proteinExistence type="inferred from homology"/>
<organism evidence="10 11">
    <name type="scientific">Sphingomonas leidyi</name>
    <dbReference type="NCBI Taxonomy" id="68569"/>
    <lineage>
        <taxon>Bacteria</taxon>
        <taxon>Pseudomonadati</taxon>
        <taxon>Pseudomonadota</taxon>
        <taxon>Alphaproteobacteria</taxon>
        <taxon>Sphingomonadales</taxon>
        <taxon>Sphingomonadaceae</taxon>
        <taxon>Sphingomonas</taxon>
    </lineage>
</organism>
<keyword evidence="6 10" id="KW-0326">Glycosidase</keyword>
<keyword evidence="5" id="KW-0325">Glycoprotein</keyword>
<evidence type="ECO:0000313" key="11">
    <source>
        <dbReference type="Proteomes" id="UP000564677"/>
    </source>
</evidence>
<dbReference type="RefSeq" id="WP_167301085.1">
    <property type="nucleotide sequence ID" value="NZ_JAASQV010000004.1"/>
</dbReference>
<evidence type="ECO:0000256" key="4">
    <source>
        <dbReference type="ARBA" id="ARBA00022801"/>
    </source>
</evidence>
<feature type="domain" description="Beta-mannosidase-like galactose-binding" evidence="9">
    <location>
        <begin position="28"/>
        <end position="182"/>
    </location>
</feature>
<dbReference type="Gene3D" id="2.60.40.10">
    <property type="entry name" value="Immunoglobulins"/>
    <property type="match status" value="2"/>
</dbReference>
<comment type="caution">
    <text evidence="10">The sequence shown here is derived from an EMBL/GenBank/DDBJ whole genome shotgun (WGS) entry which is preliminary data.</text>
</comment>
<dbReference type="GO" id="GO:0005975">
    <property type="term" value="P:carbohydrate metabolic process"/>
    <property type="evidence" value="ECO:0007669"/>
    <property type="project" value="InterPro"/>
</dbReference>
<dbReference type="InterPro" id="IPR013783">
    <property type="entry name" value="Ig-like_fold"/>
</dbReference>
<reference evidence="10 11" key="1">
    <citation type="submission" date="2020-03" db="EMBL/GenBank/DDBJ databases">
        <title>Genomic Encyclopedia of Type Strains, Phase IV (KMG-IV): sequencing the most valuable type-strain genomes for metagenomic binning, comparative biology and taxonomic classification.</title>
        <authorList>
            <person name="Goeker M."/>
        </authorList>
    </citation>
    <scope>NUCLEOTIDE SEQUENCE [LARGE SCALE GENOMIC DNA]</scope>
    <source>
        <strain evidence="10 11">DSM 4733</strain>
    </source>
</reference>
<dbReference type="PANTHER" id="PTHR43730">
    <property type="entry name" value="BETA-MANNOSIDASE"/>
    <property type="match status" value="1"/>
</dbReference>
<dbReference type="InterPro" id="IPR054593">
    <property type="entry name" value="Beta-mannosidase-like_N2"/>
</dbReference>
<evidence type="ECO:0000256" key="6">
    <source>
        <dbReference type="ARBA" id="ARBA00023295"/>
    </source>
</evidence>
<feature type="domain" description="Glycoside hydrolase family 2 immunoglobulin-like beta-sandwich" evidence="7">
    <location>
        <begin position="195"/>
        <end position="284"/>
    </location>
</feature>
<name>A0A7X5ZX36_9SPHN</name>
<dbReference type="Pfam" id="PF17753">
    <property type="entry name" value="Ig_mannosidase"/>
    <property type="match status" value="1"/>
</dbReference>
<evidence type="ECO:0000256" key="2">
    <source>
        <dbReference type="ARBA" id="ARBA00007401"/>
    </source>
</evidence>
<dbReference type="GO" id="GO:0004567">
    <property type="term" value="F:beta-mannosidase activity"/>
    <property type="evidence" value="ECO:0007669"/>
    <property type="project" value="UniProtKB-EC"/>
</dbReference>
<dbReference type="InterPro" id="IPR036156">
    <property type="entry name" value="Beta-gal/glucu_dom_sf"/>
</dbReference>
<dbReference type="Gene3D" id="2.60.120.260">
    <property type="entry name" value="Galactose-binding domain-like"/>
    <property type="match status" value="1"/>
</dbReference>
<evidence type="ECO:0000256" key="1">
    <source>
        <dbReference type="ARBA" id="ARBA00000829"/>
    </source>
</evidence>
<dbReference type="GO" id="GO:0006516">
    <property type="term" value="P:glycoprotein catabolic process"/>
    <property type="evidence" value="ECO:0007669"/>
    <property type="project" value="TreeGrafter"/>
</dbReference>
<gene>
    <name evidence="10" type="ORF">FHR20_003752</name>
</gene>
<dbReference type="SUPFAM" id="SSF49303">
    <property type="entry name" value="beta-Galactosidase/glucuronidase domain"/>
    <property type="match status" value="2"/>
</dbReference>
<dbReference type="EMBL" id="JAASQV010000004">
    <property type="protein sequence ID" value="NIJ66776.1"/>
    <property type="molecule type" value="Genomic_DNA"/>
</dbReference>
<dbReference type="InterPro" id="IPR041625">
    <property type="entry name" value="Beta-mannosidase_Ig"/>
</dbReference>
<dbReference type="EC" id="3.2.1.25" evidence="3"/>
<feature type="domain" description="Beta-mannosidase Ig-fold" evidence="8">
    <location>
        <begin position="739"/>
        <end position="812"/>
    </location>
</feature>
<comment type="catalytic activity">
    <reaction evidence="1">
        <text>Hydrolysis of terminal, non-reducing beta-D-mannose residues in beta-D-mannosides.</text>
        <dbReference type="EC" id="3.2.1.25"/>
    </reaction>
</comment>
<accession>A0A7X5ZX36</accession>
<evidence type="ECO:0000256" key="5">
    <source>
        <dbReference type="ARBA" id="ARBA00023180"/>
    </source>
</evidence>
<evidence type="ECO:0000259" key="7">
    <source>
        <dbReference type="Pfam" id="PF00703"/>
    </source>
</evidence>
<dbReference type="InterPro" id="IPR050887">
    <property type="entry name" value="Beta-mannosidase_GH2"/>
</dbReference>
<dbReference type="PANTHER" id="PTHR43730:SF1">
    <property type="entry name" value="BETA-MANNOSIDASE"/>
    <property type="match status" value="1"/>
</dbReference>
<evidence type="ECO:0000256" key="3">
    <source>
        <dbReference type="ARBA" id="ARBA00012754"/>
    </source>
</evidence>
<dbReference type="Pfam" id="PF22666">
    <property type="entry name" value="Glyco_hydro_2_N2"/>
    <property type="match status" value="1"/>
</dbReference>
<evidence type="ECO:0000259" key="9">
    <source>
        <dbReference type="Pfam" id="PF22666"/>
    </source>
</evidence>
<evidence type="ECO:0000259" key="8">
    <source>
        <dbReference type="Pfam" id="PF17753"/>
    </source>
</evidence>
<dbReference type="SUPFAM" id="SSF49785">
    <property type="entry name" value="Galactose-binding domain-like"/>
    <property type="match status" value="1"/>
</dbReference>
<dbReference type="AlphaFoldDB" id="A0A7X5ZX36"/>
<comment type="similarity">
    <text evidence="2">Belongs to the glycosyl hydrolase 2 family.</text>
</comment>
<protein>
    <recommendedName>
        <fullName evidence="3">beta-mannosidase</fullName>
        <ecNumber evidence="3">3.2.1.25</ecNumber>
    </recommendedName>
</protein>